<proteinExistence type="inferred from homology"/>
<dbReference type="InterPro" id="IPR055346">
    <property type="entry name" value="Fe-S_cluster_assembly_SufBD"/>
</dbReference>
<dbReference type="RefSeq" id="WP_269443747.1">
    <property type="nucleotide sequence ID" value="NZ_CP097463.1"/>
</dbReference>
<sequence length="389" mass="41539">MTLVQDRPHSHGVGGTGTPPERFTSRDPDAFEVPRGREEMWRFSPTRQLRELFEQFTPTGRVVPQVTAPVPAEWSVVPMDHPAVGQALRPVDRVSALAWANAERALLVQIPAGAELSEPVVVALRGEPGLAYGHLVIEAGANSAATVIVEHTGTTTVAANVETVVGAGAHLTVVSVQNWDAGAIHLAAHANRVGRDATLKHVVVNLGGKIVRLAPTVEFAGPGGSAELLGVSFAGADQHLESRLYVDHGAPQCSSNVLYKNALLGETARTVWIGDVRIRPAATGTDTYEMNRNLLLSDGARADSVPNLEIETGEIAGAGHASATGRFDDLQLFYLQSRGIPHDEAQRLVVRGFFADVVERIGVADLQQRIMTAIEARLGFTPSPELENE</sequence>
<feature type="domain" description="SUF system FeS cluster assembly SufBD core" evidence="3">
    <location>
        <begin position="129"/>
        <end position="353"/>
    </location>
</feature>
<dbReference type="PANTHER" id="PTHR43575">
    <property type="entry name" value="PROTEIN ABCI7, CHLOROPLASTIC"/>
    <property type="match status" value="1"/>
</dbReference>
<evidence type="ECO:0000259" key="3">
    <source>
        <dbReference type="Pfam" id="PF01458"/>
    </source>
</evidence>
<evidence type="ECO:0000313" key="5">
    <source>
        <dbReference type="Proteomes" id="UP001164693"/>
    </source>
</evidence>
<dbReference type="NCBIfam" id="TIGR01981">
    <property type="entry name" value="sufD"/>
    <property type="match status" value="1"/>
</dbReference>
<protein>
    <submittedName>
        <fullName evidence="4">Fe-S cluster assembly protein SufD</fullName>
    </submittedName>
</protein>
<evidence type="ECO:0000313" key="4">
    <source>
        <dbReference type="EMBL" id="WAX57209.1"/>
    </source>
</evidence>
<dbReference type="InterPro" id="IPR000825">
    <property type="entry name" value="SUF_FeS_clus_asmbl_SufBD_core"/>
</dbReference>
<dbReference type="InterPro" id="IPR037284">
    <property type="entry name" value="SUF_FeS_clus_asmbl_SufBD_sf"/>
</dbReference>
<accession>A0ABY7K1E9</accession>
<dbReference type="EMBL" id="CP097463">
    <property type="protein sequence ID" value="WAX57209.1"/>
    <property type="molecule type" value="Genomic_DNA"/>
</dbReference>
<keyword evidence="5" id="KW-1185">Reference proteome</keyword>
<feature type="region of interest" description="Disordered" evidence="2">
    <location>
        <begin position="1"/>
        <end position="29"/>
    </location>
</feature>
<dbReference type="Proteomes" id="UP001164693">
    <property type="component" value="Chromosome"/>
</dbReference>
<organism evidence="4 5">
    <name type="scientific">Jatrophihabitans cynanchi</name>
    <dbReference type="NCBI Taxonomy" id="2944128"/>
    <lineage>
        <taxon>Bacteria</taxon>
        <taxon>Bacillati</taxon>
        <taxon>Actinomycetota</taxon>
        <taxon>Actinomycetes</taxon>
        <taxon>Jatrophihabitantales</taxon>
        <taxon>Jatrophihabitantaceae</taxon>
        <taxon>Jatrophihabitans</taxon>
    </lineage>
</organism>
<dbReference type="InterPro" id="IPR011542">
    <property type="entry name" value="SUF_FeS_clus_asmbl_SufD"/>
</dbReference>
<dbReference type="SUPFAM" id="SSF101960">
    <property type="entry name" value="Stabilizer of iron transporter SufD"/>
    <property type="match status" value="1"/>
</dbReference>
<gene>
    <name evidence="4" type="primary">sufD</name>
    <name evidence="4" type="ORF">M6B22_00220</name>
</gene>
<dbReference type="Pfam" id="PF01458">
    <property type="entry name" value="SUFBD_core"/>
    <property type="match status" value="1"/>
</dbReference>
<name>A0ABY7K1E9_9ACTN</name>
<reference evidence="4" key="1">
    <citation type="submission" date="2022-05" db="EMBL/GenBank/DDBJ databases">
        <title>Jatrophihabitans sp. SB3-54 whole genome sequence.</title>
        <authorList>
            <person name="Suh M.K."/>
            <person name="Eom M.K."/>
            <person name="Kim J.S."/>
            <person name="Kim H.S."/>
            <person name="Do H.E."/>
            <person name="Shin Y.K."/>
            <person name="Lee J.-S."/>
        </authorList>
    </citation>
    <scope>NUCLEOTIDE SEQUENCE</scope>
    <source>
        <strain evidence="4">SB3-54</strain>
    </source>
</reference>
<comment type="similarity">
    <text evidence="1">Belongs to the iron-sulfur cluster assembly SufBD family.</text>
</comment>
<dbReference type="PANTHER" id="PTHR43575:SF1">
    <property type="entry name" value="PROTEIN ABCI7, CHLOROPLASTIC"/>
    <property type="match status" value="1"/>
</dbReference>
<evidence type="ECO:0000256" key="2">
    <source>
        <dbReference type="SAM" id="MobiDB-lite"/>
    </source>
</evidence>
<evidence type="ECO:0000256" key="1">
    <source>
        <dbReference type="ARBA" id="ARBA00043967"/>
    </source>
</evidence>